<proteinExistence type="predicted"/>
<dbReference type="Proteomes" id="UP000274515">
    <property type="component" value="Unassembled WGS sequence"/>
</dbReference>
<accession>A0A3R8Q7M0</accession>
<sequence length="163" mass="18170">MSWNDFYQRQQALAEVLDNARRDLAAAFATVPGPFRDVDELLAALHHKWMQQLTGRVDVALTDTESAPHGDRVEAVTRAWRNAAKENSGLRAALDVHADHPALDEPTAREHRVLAVAAGLAEEHEPPHDIARVGRAFLQLLRATPDPEQQARPSRLRKLIPSF</sequence>
<dbReference type="OrthoDB" id="3773711at2"/>
<gene>
    <name evidence="1" type="ORF">EIL87_19685</name>
</gene>
<dbReference type="Gene3D" id="1.10.357.10">
    <property type="entry name" value="Tetracycline Repressor, domain 2"/>
    <property type="match status" value="1"/>
</dbReference>
<dbReference type="AlphaFoldDB" id="A0A3R8Q7M0"/>
<protein>
    <submittedName>
        <fullName evidence="1">Uncharacterized protein</fullName>
    </submittedName>
</protein>
<comment type="caution">
    <text evidence="1">The sequence shown here is derived from an EMBL/GenBank/DDBJ whole genome shotgun (WGS) entry which is preliminary data.</text>
</comment>
<dbReference type="RefSeq" id="WP_125092021.1">
    <property type="nucleotide sequence ID" value="NZ_RSAA01000017.1"/>
</dbReference>
<name>A0A3R8Q7M0_9PSEU</name>
<dbReference type="EMBL" id="RSAA01000017">
    <property type="protein sequence ID" value="RRO14937.1"/>
    <property type="molecule type" value="Genomic_DNA"/>
</dbReference>
<organism evidence="1 2">
    <name type="scientific">Saccharopolyspora rhizosphaerae</name>
    <dbReference type="NCBI Taxonomy" id="2492662"/>
    <lineage>
        <taxon>Bacteria</taxon>
        <taxon>Bacillati</taxon>
        <taxon>Actinomycetota</taxon>
        <taxon>Actinomycetes</taxon>
        <taxon>Pseudonocardiales</taxon>
        <taxon>Pseudonocardiaceae</taxon>
        <taxon>Saccharopolyspora</taxon>
    </lineage>
</organism>
<evidence type="ECO:0000313" key="1">
    <source>
        <dbReference type="EMBL" id="RRO14937.1"/>
    </source>
</evidence>
<reference evidence="1 2" key="1">
    <citation type="submission" date="2018-11" db="EMBL/GenBank/DDBJ databases">
        <title>Saccharopolyspora rhizosphaerae sp. nov., an actinomycete isolated from rhizosphere soil in Thailand.</title>
        <authorList>
            <person name="Intra B."/>
            <person name="Euanorasetr J."/>
            <person name="Take A."/>
            <person name="Inahashi Y."/>
            <person name="Mori M."/>
            <person name="Panbangred W."/>
            <person name="Matsumoto A."/>
        </authorList>
    </citation>
    <scope>NUCLEOTIDE SEQUENCE [LARGE SCALE GENOMIC DNA]</scope>
    <source>
        <strain evidence="1 2">H219</strain>
    </source>
</reference>
<evidence type="ECO:0000313" key="2">
    <source>
        <dbReference type="Proteomes" id="UP000274515"/>
    </source>
</evidence>
<keyword evidence="2" id="KW-1185">Reference proteome</keyword>